<evidence type="ECO:0000256" key="1">
    <source>
        <dbReference type="SAM" id="MobiDB-lite"/>
    </source>
</evidence>
<proteinExistence type="predicted"/>
<evidence type="ECO:0000313" key="5">
    <source>
        <dbReference type="Proteomes" id="UP000430404"/>
    </source>
</evidence>
<keyword evidence="4" id="KW-1185">Reference proteome</keyword>
<evidence type="ECO:0000313" key="2">
    <source>
        <dbReference type="EMBL" id="ENU24298.1"/>
    </source>
</evidence>
<dbReference type="EMBL" id="CABWKZ010000003">
    <property type="protein sequence ID" value="VXA54044.1"/>
    <property type="molecule type" value="Genomic_DNA"/>
</dbReference>
<organism evidence="3 5">
    <name type="scientific">Acinetobacter proteolyticus</name>
    <dbReference type="NCBI Taxonomy" id="1776741"/>
    <lineage>
        <taxon>Bacteria</taxon>
        <taxon>Pseudomonadati</taxon>
        <taxon>Pseudomonadota</taxon>
        <taxon>Gammaproteobacteria</taxon>
        <taxon>Moraxellales</taxon>
        <taxon>Moraxellaceae</taxon>
        <taxon>Acinetobacter</taxon>
    </lineage>
</organism>
<dbReference type="RefSeq" id="WP_004653209.1">
    <property type="nucleotide sequence ID" value="NZ_KB849179.1"/>
</dbReference>
<reference evidence="2 4" key="1">
    <citation type="submission" date="2013-02" db="EMBL/GenBank/DDBJ databases">
        <title>The Genome Sequence of Acinetobacter sp. NIPH 809.</title>
        <authorList>
            <consortium name="The Broad Institute Genome Sequencing Platform"/>
            <consortium name="The Broad Institute Genome Sequencing Center for Infectious Disease"/>
            <person name="Cerqueira G."/>
            <person name="Feldgarden M."/>
            <person name="Courvalin P."/>
            <person name="Perichon B."/>
            <person name="Grillot-Courvalin C."/>
            <person name="Clermont D."/>
            <person name="Rocha E."/>
            <person name="Yoon E.-J."/>
            <person name="Nemec A."/>
            <person name="Walker B."/>
            <person name="Young S.K."/>
            <person name="Zeng Q."/>
            <person name="Gargeya S."/>
            <person name="Fitzgerald M."/>
            <person name="Haas B."/>
            <person name="Abouelleil A."/>
            <person name="Alvarado L."/>
            <person name="Arachchi H.M."/>
            <person name="Berlin A.M."/>
            <person name="Chapman S.B."/>
            <person name="Dewar J."/>
            <person name="Goldberg J."/>
            <person name="Griggs A."/>
            <person name="Gujja S."/>
            <person name="Hansen M."/>
            <person name="Howarth C."/>
            <person name="Imamovic A."/>
            <person name="Larimer J."/>
            <person name="McCowan C."/>
            <person name="Murphy C."/>
            <person name="Neiman D."/>
            <person name="Pearson M."/>
            <person name="Priest M."/>
            <person name="Roberts A."/>
            <person name="Saif S."/>
            <person name="Shea T."/>
            <person name="Sisk P."/>
            <person name="Sykes S."/>
            <person name="Wortman J."/>
            <person name="Nusbaum C."/>
            <person name="Birren B."/>
        </authorList>
    </citation>
    <scope>NUCLEOTIDE SEQUENCE [LARGE SCALE GENOMIC DNA]</scope>
    <source>
        <strain evidence="2 4">NIPH 809</strain>
    </source>
</reference>
<dbReference type="Proteomes" id="UP000430404">
    <property type="component" value="Unassembled WGS sequence"/>
</dbReference>
<dbReference type="AlphaFoldDB" id="A0A653K039"/>
<dbReference type="EMBL" id="APOI01000011">
    <property type="protein sequence ID" value="ENU24298.1"/>
    <property type="molecule type" value="Genomic_DNA"/>
</dbReference>
<accession>A0A653K039</accession>
<feature type="compositionally biased region" description="Acidic residues" evidence="1">
    <location>
        <begin position="163"/>
        <end position="172"/>
    </location>
</feature>
<evidence type="ECO:0000313" key="3">
    <source>
        <dbReference type="EMBL" id="VXA54044.1"/>
    </source>
</evidence>
<sequence length="305" mass="32542">MFDKDKVQKEINLQMDVTKKFDANRQEAGITVGNIVQALEATGQAIDGAKQAHAIANKIEQENQKLSPEDQLLFGNLIIELSQSQKVEATDSYYPLIVGAGEVLAMAAGACAKSPACVSATVNALGAVGVAILSEQSEDKDKKSTPKPLPSTSGNSATGMPPEPDDGQDESLDNIRAPNSRHNASSVTQRSQTKENNTVVTRSVNMDKDTQLIKSGSARNIGRDSNSGDLLHKLPNGRVYAEKSNGQLYPHSGPGVHALDRGAYNALGVYNKFGRTDTAETILKSMKITPQARSAALKVLKENSK</sequence>
<evidence type="ECO:0000313" key="4">
    <source>
        <dbReference type="Proteomes" id="UP000013034"/>
    </source>
</evidence>
<dbReference type="Proteomes" id="UP000013034">
    <property type="component" value="Unassembled WGS sequence"/>
</dbReference>
<gene>
    <name evidence="3" type="ORF">ACI8B_110109</name>
    <name evidence="2" type="ORF">F993_01120</name>
</gene>
<feature type="compositionally biased region" description="Polar residues" evidence="1">
    <location>
        <begin position="180"/>
        <end position="203"/>
    </location>
</feature>
<reference evidence="3 5" key="2">
    <citation type="submission" date="2019-10" db="EMBL/GenBank/DDBJ databases">
        <authorList>
            <person name="Karimi E."/>
        </authorList>
    </citation>
    <scope>NUCLEOTIDE SEQUENCE [LARGE SCALE GENOMIC DNA]</scope>
    <source>
        <strain evidence="3">Acinetobacter sp. 8BE</strain>
    </source>
</reference>
<name>A0A653K039_9GAMM</name>
<protein>
    <submittedName>
        <fullName evidence="3">Uncharacterized protein</fullName>
    </submittedName>
</protein>
<feature type="region of interest" description="Disordered" evidence="1">
    <location>
        <begin position="136"/>
        <end position="203"/>
    </location>
</feature>